<keyword evidence="3" id="KW-0472">Membrane</keyword>
<dbReference type="GO" id="GO:0005524">
    <property type="term" value="F:ATP binding"/>
    <property type="evidence" value="ECO:0007669"/>
    <property type="project" value="InterPro"/>
</dbReference>
<organism evidence="5">
    <name type="scientific">Sylvanvirus sp</name>
    <dbReference type="NCBI Taxonomy" id="2487774"/>
    <lineage>
        <taxon>Viruses</taxon>
    </lineage>
</organism>
<feature type="compositionally biased region" description="Basic and acidic residues" evidence="2">
    <location>
        <begin position="481"/>
        <end position="502"/>
    </location>
</feature>
<feature type="compositionally biased region" description="Low complexity" evidence="2">
    <location>
        <begin position="459"/>
        <end position="471"/>
    </location>
</feature>
<evidence type="ECO:0000256" key="3">
    <source>
        <dbReference type="SAM" id="Phobius"/>
    </source>
</evidence>
<dbReference type="GO" id="GO:0004674">
    <property type="term" value="F:protein serine/threonine kinase activity"/>
    <property type="evidence" value="ECO:0007669"/>
    <property type="project" value="UniProtKB-EC"/>
</dbReference>
<gene>
    <name evidence="5" type="ORF">Sylvanvirus4_16</name>
</gene>
<dbReference type="InterPro" id="IPR000719">
    <property type="entry name" value="Prot_kinase_dom"/>
</dbReference>
<dbReference type="PROSITE" id="PS00108">
    <property type="entry name" value="PROTEIN_KINASE_ST"/>
    <property type="match status" value="1"/>
</dbReference>
<evidence type="ECO:0000256" key="2">
    <source>
        <dbReference type="SAM" id="MobiDB-lite"/>
    </source>
</evidence>
<keyword evidence="3" id="KW-1133">Transmembrane helix</keyword>
<dbReference type="Gene3D" id="3.30.200.20">
    <property type="entry name" value="Phosphorylase Kinase, domain 1"/>
    <property type="match status" value="1"/>
</dbReference>
<feature type="transmembrane region" description="Helical" evidence="3">
    <location>
        <begin position="182"/>
        <end position="202"/>
    </location>
</feature>
<dbReference type="InterPro" id="IPR011009">
    <property type="entry name" value="Kinase-like_dom_sf"/>
</dbReference>
<dbReference type="EMBL" id="MK072510">
    <property type="protein sequence ID" value="AYV86602.1"/>
    <property type="molecule type" value="Genomic_DNA"/>
</dbReference>
<proteinExistence type="predicted"/>
<feature type="compositionally biased region" description="Polar residues" evidence="2">
    <location>
        <begin position="512"/>
        <end position="523"/>
    </location>
</feature>
<dbReference type="Pfam" id="PF00069">
    <property type="entry name" value="Pkinase"/>
    <property type="match status" value="1"/>
</dbReference>
<dbReference type="Gene3D" id="1.10.510.10">
    <property type="entry name" value="Transferase(Phosphotransferase) domain 1"/>
    <property type="match status" value="1"/>
</dbReference>
<keyword evidence="3" id="KW-0812">Transmembrane</keyword>
<dbReference type="InterPro" id="IPR008271">
    <property type="entry name" value="Ser/Thr_kinase_AS"/>
</dbReference>
<evidence type="ECO:0000313" key="5">
    <source>
        <dbReference type="EMBL" id="AYV86602.1"/>
    </source>
</evidence>
<dbReference type="InterPro" id="IPR050235">
    <property type="entry name" value="CK1_Ser-Thr_kinase"/>
</dbReference>
<feature type="domain" description="Protein kinase" evidence="4">
    <location>
        <begin position="25"/>
        <end position="358"/>
    </location>
</feature>
<dbReference type="PROSITE" id="PS50011">
    <property type="entry name" value="PROTEIN_KINASE_DOM"/>
    <property type="match status" value="1"/>
</dbReference>
<feature type="compositionally biased region" description="Basic residues" evidence="2">
    <location>
        <begin position="438"/>
        <end position="458"/>
    </location>
</feature>
<dbReference type="SUPFAM" id="SSF56112">
    <property type="entry name" value="Protein kinase-like (PK-like)"/>
    <property type="match status" value="1"/>
</dbReference>
<evidence type="ECO:0000259" key="4">
    <source>
        <dbReference type="PROSITE" id="PS50011"/>
    </source>
</evidence>
<keyword evidence="5" id="KW-0808">Transferase</keyword>
<dbReference type="EC" id="2.7.11.1" evidence="1"/>
<protein>
    <recommendedName>
        <fullName evidence="1">non-specific serine/threonine protein kinase</fullName>
        <ecNumber evidence="1">2.7.11.1</ecNumber>
    </recommendedName>
</protein>
<name>A0A3G5AHB2_9VIRU</name>
<reference evidence="5" key="1">
    <citation type="submission" date="2018-10" db="EMBL/GenBank/DDBJ databases">
        <title>Hidden diversity of soil giant viruses.</title>
        <authorList>
            <person name="Schulz F."/>
            <person name="Alteio L."/>
            <person name="Goudeau D."/>
            <person name="Ryan E.M."/>
            <person name="Malmstrom R.R."/>
            <person name="Blanchard J."/>
            <person name="Woyke T."/>
        </authorList>
    </citation>
    <scope>NUCLEOTIDE SEQUENCE</scope>
    <source>
        <strain evidence="5">SYV1</strain>
    </source>
</reference>
<sequence length="550" mass="62952">MNGDIQINKYRINAFFDANQIPAEVTQTKAFARGSYGAVFQGELKGKPVVIKVALSKCYSNHTLKEEADLYKYVGQYHHLNIDPVITPEMGTGFCYYHGSEEVHADDRLKWSKRDAKRHKVEHPRPDKCLEVASLKHNNESGLCQLKDCRACNKKRLVLHVMIMSKFGSSVRQVQKNRKQRVLNVSTVAKVIVVLLMKLQWLHAKGLIHRDMKPNNIVIPSEPSDPLYANVYLIDFGLSKPWRTSGGSHVQSKNPTGKHSGTIYWIGTHAHQGYECSRRDDLQALAIIALDLLLGDLPWEARDNSYKKHRGKRNSSSSSVYKLKTHRDTKMLQDKLEYIKAVDRLTEKYVPREFADFLKYTHKLGFTQDPDYGMWINTFITLIDRENWNTCPVDWADQLVSLFALPPIKPPGLNVPTSRSLSNEEENGYTEPSSSSSSRRKSHRRARQPHSPKHRGPHSSRYSRSSRSSGSNCNKAHCRKCQHDRSKPYKHGKPQDRCDRSHRSQCSRHSQLATTDMTGPTNSYAKRHAMRGLRDYNPISWIRSFTTSPC</sequence>
<feature type="region of interest" description="Disordered" evidence="2">
    <location>
        <begin position="411"/>
        <end position="523"/>
    </location>
</feature>
<dbReference type="SMART" id="SM00220">
    <property type="entry name" value="S_TKc"/>
    <property type="match status" value="1"/>
</dbReference>
<dbReference type="PANTHER" id="PTHR11909">
    <property type="entry name" value="CASEIN KINASE-RELATED"/>
    <property type="match status" value="1"/>
</dbReference>
<evidence type="ECO:0000256" key="1">
    <source>
        <dbReference type="ARBA" id="ARBA00012513"/>
    </source>
</evidence>
<keyword evidence="5" id="KW-0418">Kinase</keyword>
<accession>A0A3G5AHB2</accession>